<evidence type="ECO:0000256" key="1">
    <source>
        <dbReference type="SAM" id="MobiDB-lite"/>
    </source>
</evidence>
<dbReference type="EMBL" id="JBFDAA010000002">
    <property type="protein sequence ID" value="KAL1139939.1"/>
    <property type="molecule type" value="Genomic_DNA"/>
</dbReference>
<accession>A0ABD0YXK9</accession>
<feature type="region of interest" description="Disordered" evidence="1">
    <location>
        <begin position="21"/>
        <end position="68"/>
    </location>
</feature>
<evidence type="ECO:0000313" key="3">
    <source>
        <dbReference type="Proteomes" id="UP001558652"/>
    </source>
</evidence>
<protein>
    <submittedName>
        <fullName evidence="2">Uncharacterized protein</fullName>
    </submittedName>
</protein>
<organism evidence="2 3">
    <name type="scientific">Ranatra chinensis</name>
    <dbReference type="NCBI Taxonomy" id="642074"/>
    <lineage>
        <taxon>Eukaryota</taxon>
        <taxon>Metazoa</taxon>
        <taxon>Ecdysozoa</taxon>
        <taxon>Arthropoda</taxon>
        <taxon>Hexapoda</taxon>
        <taxon>Insecta</taxon>
        <taxon>Pterygota</taxon>
        <taxon>Neoptera</taxon>
        <taxon>Paraneoptera</taxon>
        <taxon>Hemiptera</taxon>
        <taxon>Heteroptera</taxon>
        <taxon>Panheteroptera</taxon>
        <taxon>Nepomorpha</taxon>
        <taxon>Nepidae</taxon>
        <taxon>Ranatrinae</taxon>
        <taxon>Ranatra</taxon>
    </lineage>
</organism>
<feature type="compositionally biased region" description="Basic and acidic residues" evidence="1">
    <location>
        <begin position="99"/>
        <end position="126"/>
    </location>
</feature>
<reference evidence="2 3" key="1">
    <citation type="submission" date="2024-07" db="EMBL/GenBank/DDBJ databases">
        <title>Chromosome-level genome assembly of the water stick insect Ranatra chinensis (Heteroptera: Nepidae).</title>
        <authorList>
            <person name="Liu X."/>
        </authorList>
    </citation>
    <scope>NUCLEOTIDE SEQUENCE [LARGE SCALE GENOMIC DNA]</scope>
    <source>
        <strain evidence="2">Cailab_2021Rc</strain>
        <tissue evidence="2">Muscle</tissue>
    </source>
</reference>
<comment type="caution">
    <text evidence="2">The sequence shown here is derived from an EMBL/GenBank/DDBJ whole genome shotgun (WGS) entry which is preliminary data.</text>
</comment>
<feature type="region of interest" description="Disordered" evidence="1">
    <location>
        <begin position="87"/>
        <end position="126"/>
    </location>
</feature>
<sequence>MPTYRVWKNAEDCVHQFDENSWETGGESLGEKLNETGGGQVLNTRQHPAQTPGDPVSPAKDRPPSTTRNLRSYIAKLANSPHLHCCDVDSSDMNYDPHCTAEDGDQPKLVRTNESRARDDRPRMEE</sequence>
<dbReference type="AlphaFoldDB" id="A0ABD0YXK9"/>
<keyword evidence="3" id="KW-1185">Reference proteome</keyword>
<gene>
    <name evidence="2" type="ORF">AAG570_006916</name>
</gene>
<dbReference type="Proteomes" id="UP001558652">
    <property type="component" value="Unassembled WGS sequence"/>
</dbReference>
<evidence type="ECO:0000313" key="2">
    <source>
        <dbReference type="EMBL" id="KAL1139939.1"/>
    </source>
</evidence>
<proteinExistence type="predicted"/>
<name>A0ABD0YXK9_9HEMI</name>